<accession>A0A090X9Q3</accession>
<dbReference type="AlphaFoldDB" id="A0A090X9Q3"/>
<proteinExistence type="evidence at transcript level"/>
<reference evidence="1" key="1">
    <citation type="journal article" date="2015" name="PLoS Negl. Trop. Dis.">
        <title>Deep Sequencing Analysis of the Ixodes ricinus Haemocytome.</title>
        <authorList>
            <person name="Kotsyfakis M."/>
            <person name="Kopacek P."/>
            <person name="Franta Z."/>
            <person name="Pedra J.H."/>
            <person name="Ribeiro J.M."/>
        </authorList>
    </citation>
    <scope>NUCLEOTIDE SEQUENCE</scope>
</reference>
<name>A0A090X9Q3_IXORI</name>
<dbReference type="EMBL" id="GBIH01001209">
    <property type="protein sequence ID" value="JAC93501.1"/>
    <property type="molecule type" value="mRNA"/>
</dbReference>
<protein>
    <submittedName>
        <fullName evidence="1">Uncharacterized protein</fullName>
    </submittedName>
</protein>
<evidence type="ECO:0000313" key="1">
    <source>
        <dbReference type="EMBL" id="JAC93501.1"/>
    </source>
</evidence>
<sequence length="93" mass="10587">MNYYHWASKIPGNHFHWACERPGNPVPWASKRPGNSFHWACEKPSNSSREPVKGSSIPYARTRGCLACHWPGIHSLVPISFFSADCTNFMHVF</sequence>
<organism evidence="1">
    <name type="scientific">Ixodes ricinus</name>
    <name type="common">Common tick</name>
    <name type="synonym">Acarus ricinus</name>
    <dbReference type="NCBI Taxonomy" id="34613"/>
    <lineage>
        <taxon>Eukaryota</taxon>
        <taxon>Metazoa</taxon>
        <taxon>Ecdysozoa</taxon>
        <taxon>Arthropoda</taxon>
        <taxon>Chelicerata</taxon>
        <taxon>Arachnida</taxon>
        <taxon>Acari</taxon>
        <taxon>Parasitiformes</taxon>
        <taxon>Ixodida</taxon>
        <taxon>Ixodoidea</taxon>
        <taxon>Ixodidae</taxon>
        <taxon>Ixodinae</taxon>
        <taxon>Ixodes</taxon>
    </lineage>
</organism>